<reference evidence="3" key="1">
    <citation type="journal article" date="2018" name="Gigascience">
        <title>Genome assembly of the Pink Ipe (Handroanthus impetiginosus, Bignoniaceae), a highly valued, ecologically keystone Neotropical timber forest tree.</title>
        <authorList>
            <person name="Silva-Junior O.B."/>
            <person name="Grattapaglia D."/>
            <person name="Novaes E."/>
            <person name="Collevatti R.G."/>
        </authorList>
    </citation>
    <scope>NUCLEOTIDE SEQUENCE [LARGE SCALE GENOMIC DNA]</scope>
    <source>
        <strain evidence="3">cv. UFG-1</strain>
    </source>
</reference>
<evidence type="ECO:0000313" key="2">
    <source>
        <dbReference type="EMBL" id="PIN20995.1"/>
    </source>
</evidence>
<evidence type="ECO:0000313" key="3">
    <source>
        <dbReference type="Proteomes" id="UP000231279"/>
    </source>
</evidence>
<keyword evidence="3" id="KW-1185">Reference proteome</keyword>
<dbReference type="Proteomes" id="UP000231279">
    <property type="component" value="Unassembled WGS sequence"/>
</dbReference>
<dbReference type="InterPro" id="IPR046796">
    <property type="entry name" value="Transposase_32_dom"/>
</dbReference>
<feature type="domain" description="Putative plant transposon protein" evidence="1">
    <location>
        <begin position="12"/>
        <end position="170"/>
    </location>
</feature>
<organism evidence="2 3">
    <name type="scientific">Handroanthus impetiginosus</name>
    <dbReference type="NCBI Taxonomy" id="429701"/>
    <lineage>
        <taxon>Eukaryota</taxon>
        <taxon>Viridiplantae</taxon>
        <taxon>Streptophyta</taxon>
        <taxon>Embryophyta</taxon>
        <taxon>Tracheophyta</taxon>
        <taxon>Spermatophyta</taxon>
        <taxon>Magnoliopsida</taxon>
        <taxon>eudicotyledons</taxon>
        <taxon>Gunneridae</taxon>
        <taxon>Pentapetalae</taxon>
        <taxon>asterids</taxon>
        <taxon>lamiids</taxon>
        <taxon>Lamiales</taxon>
        <taxon>Bignoniaceae</taxon>
        <taxon>Crescentiina</taxon>
        <taxon>Tabebuia alliance</taxon>
        <taxon>Handroanthus</taxon>
    </lineage>
</organism>
<evidence type="ECO:0000259" key="1">
    <source>
        <dbReference type="Pfam" id="PF20167"/>
    </source>
</evidence>
<dbReference type="AlphaFoldDB" id="A0A2G9HTZ4"/>
<name>A0A2G9HTZ4_9LAMI</name>
<protein>
    <recommendedName>
        <fullName evidence="1">Putative plant transposon protein domain-containing protein</fullName>
    </recommendedName>
</protein>
<gene>
    <name evidence="2" type="ORF">CDL12_06316</name>
</gene>
<comment type="caution">
    <text evidence="2">The sequence shown here is derived from an EMBL/GenBank/DDBJ whole genome shotgun (WGS) entry which is preliminary data.</text>
</comment>
<sequence>MAPRNGNAGSLHQCQKLAKEPDTAVIPVVYEFYANLRFTDGDTTLIRGRKVSFSQETINDYFGIEEQVLSVEEFNEFQHANNVWDNVPERICKTEVEWSLKRDNNRKSFKSSLLTRESRYWLRFISSRMLPTSHLSDVSKERAILIYAIYEDVPIDMGFMINDVIKKATASGAHDDGARDIPYSLLGSAPKP</sequence>
<dbReference type="Pfam" id="PF20167">
    <property type="entry name" value="Transposase_32"/>
    <property type="match status" value="1"/>
</dbReference>
<proteinExistence type="predicted"/>
<dbReference type="EMBL" id="NKXS01001029">
    <property type="protein sequence ID" value="PIN20995.1"/>
    <property type="molecule type" value="Genomic_DNA"/>
</dbReference>
<accession>A0A2G9HTZ4</accession>
<dbReference type="OrthoDB" id="1714944at2759"/>